<dbReference type="AlphaFoldDB" id="A0A6A6PCC5"/>
<sequence>MLLVCSCLSARWSRLAARKTTGRPSRLRSAPASIIAVRALLNLSTIFRSGIGSIVALVNSLRHDGAHFQWETQVMVMGLVLLRSGQMV</sequence>
<dbReference type="Proteomes" id="UP000799766">
    <property type="component" value="Unassembled WGS sequence"/>
</dbReference>
<organism evidence="1 2">
    <name type="scientific">Lineolata rhizophorae</name>
    <dbReference type="NCBI Taxonomy" id="578093"/>
    <lineage>
        <taxon>Eukaryota</taxon>
        <taxon>Fungi</taxon>
        <taxon>Dikarya</taxon>
        <taxon>Ascomycota</taxon>
        <taxon>Pezizomycotina</taxon>
        <taxon>Dothideomycetes</taxon>
        <taxon>Dothideomycetes incertae sedis</taxon>
        <taxon>Lineolatales</taxon>
        <taxon>Lineolataceae</taxon>
        <taxon>Lineolata</taxon>
    </lineage>
</organism>
<name>A0A6A6PCC5_9PEZI</name>
<protein>
    <submittedName>
        <fullName evidence="1">Uncharacterized protein</fullName>
    </submittedName>
</protein>
<proteinExistence type="predicted"/>
<dbReference type="EMBL" id="MU001671">
    <property type="protein sequence ID" value="KAF2461578.1"/>
    <property type="molecule type" value="Genomic_DNA"/>
</dbReference>
<accession>A0A6A6PCC5</accession>
<evidence type="ECO:0000313" key="1">
    <source>
        <dbReference type="EMBL" id="KAF2461578.1"/>
    </source>
</evidence>
<reference evidence="1" key="1">
    <citation type="journal article" date="2020" name="Stud. Mycol.">
        <title>101 Dothideomycetes genomes: a test case for predicting lifestyles and emergence of pathogens.</title>
        <authorList>
            <person name="Haridas S."/>
            <person name="Albert R."/>
            <person name="Binder M."/>
            <person name="Bloem J."/>
            <person name="Labutti K."/>
            <person name="Salamov A."/>
            <person name="Andreopoulos B."/>
            <person name="Baker S."/>
            <person name="Barry K."/>
            <person name="Bills G."/>
            <person name="Bluhm B."/>
            <person name="Cannon C."/>
            <person name="Castanera R."/>
            <person name="Culley D."/>
            <person name="Daum C."/>
            <person name="Ezra D."/>
            <person name="Gonzalez J."/>
            <person name="Henrissat B."/>
            <person name="Kuo A."/>
            <person name="Liang C."/>
            <person name="Lipzen A."/>
            <person name="Lutzoni F."/>
            <person name="Magnuson J."/>
            <person name="Mondo S."/>
            <person name="Nolan M."/>
            <person name="Ohm R."/>
            <person name="Pangilinan J."/>
            <person name="Park H.-J."/>
            <person name="Ramirez L."/>
            <person name="Alfaro M."/>
            <person name="Sun H."/>
            <person name="Tritt A."/>
            <person name="Yoshinaga Y."/>
            <person name="Zwiers L.-H."/>
            <person name="Turgeon B."/>
            <person name="Goodwin S."/>
            <person name="Spatafora J."/>
            <person name="Crous P."/>
            <person name="Grigoriev I."/>
        </authorList>
    </citation>
    <scope>NUCLEOTIDE SEQUENCE</scope>
    <source>
        <strain evidence="1">ATCC 16933</strain>
    </source>
</reference>
<gene>
    <name evidence="1" type="ORF">BDY21DRAFT_332585</name>
</gene>
<evidence type="ECO:0000313" key="2">
    <source>
        <dbReference type="Proteomes" id="UP000799766"/>
    </source>
</evidence>
<keyword evidence="2" id="KW-1185">Reference proteome</keyword>